<reference evidence="2" key="2">
    <citation type="submission" date="2022-01" db="EMBL/GenBank/DDBJ databases">
        <authorList>
            <person name="Yamashiro T."/>
            <person name="Shiraishi A."/>
            <person name="Satake H."/>
            <person name="Nakayama K."/>
        </authorList>
    </citation>
    <scope>NUCLEOTIDE SEQUENCE</scope>
</reference>
<name>A0ABQ5GG08_9ASTR</name>
<evidence type="ECO:0000259" key="1">
    <source>
        <dbReference type="Pfam" id="PF13966"/>
    </source>
</evidence>
<keyword evidence="2" id="KW-0695">RNA-directed DNA polymerase</keyword>
<dbReference type="GO" id="GO:0003964">
    <property type="term" value="F:RNA-directed DNA polymerase activity"/>
    <property type="evidence" value="ECO:0007669"/>
    <property type="project" value="UniProtKB-KW"/>
</dbReference>
<accession>A0ABQ5GG08</accession>
<feature type="domain" description="Reverse transcriptase zinc-binding" evidence="1">
    <location>
        <begin position="74"/>
        <end position="136"/>
    </location>
</feature>
<keyword evidence="2" id="KW-0548">Nucleotidyltransferase</keyword>
<keyword evidence="3" id="KW-1185">Reference proteome</keyword>
<dbReference type="Proteomes" id="UP001151760">
    <property type="component" value="Unassembled WGS sequence"/>
</dbReference>
<dbReference type="EMBL" id="BQNB010018415">
    <property type="protein sequence ID" value="GJT74145.1"/>
    <property type="molecule type" value="Genomic_DNA"/>
</dbReference>
<dbReference type="InterPro" id="IPR026960">
    <property type="entry name" value="RVT-Znf"/>
</dbReference>
<comment type="caution">
    <text evidence="2">The sequence shown here is derived from an EMBL/GenBank/DDBJ whole genome shotgun (WGS) entry which is preliminary data.</text>
</comment>
<evidence type="ECO:0000313" key="2">
    <source>
        <dbReference type="EMBL" id="GJT74145.1"/>
    </source>
</evidence>
<protein>
    <submittedName>
        <fullName evidence="2">RNA-directed DNA polymerase, eukaryota, reverse transcriptase zinc-binding domain protein</fullName>
    </submittedName>
</protein>
<sequence>MDTIIARLCVLRFPWLYLLDMEKEAKVETRFVLFWLMRRDQWRRALNEDGKFTVKDLASLVDEIWLQTDRLGEETKWNNLAPKKFNIFVWRVLKGRLPVLNKLDKRGIDLNTLLCPCCDDNVETIDHSLLLSNMTWSWVKFFEWRKAGNVDVFIL</sequence>
<evidence type="ECO:0000313" key="3">
    <source>
        <dbReference type="Proteomes" id="UP001151760"/>
    </source>
</evidence>
<organism evidence="2 3">
    <name type="scientific">Tanacetum coccineum</name>
    <dbReference type="NCBI Taxonomy" id="301880"/>
    <lineage>
        <taxon>Eukaryota</taxon>
        <taxon>Viridiplantae</taxon>
        <taxon>Streptophyta</taxon>
        <taxon>Embryophyta</taxon>
        <taxon>Tracheophyta</taxon>
        <taxon>Spermatophyta</taxon>
        <taxon>Magnoliopsida</taxon>
        <taxon>eudicotyledons</taxon>
        <taxon>Gunneridae</taxon>
        <taxon>Pentapetalae</taxon>
        <taxon>asterids</taxon>
        <taxon>campanulids</taxon>
        <taxon>Asterales</taxon>
        <taxon>Asteraceae</taxon>
        <taxon>Asteroideae</taxon>
        <taxon>Anthemideae</taxon>
        <taxon>Anthemidinae</taxon>
        <taxon>Tanacetum</taxon>
    </lineage>
</organism>
<dbReference type="Pfam" id="PF13966">
    <property type="entry name" value="zf-RVT"/>
    <property type="match status" value="1"/>
</dbReference>
<reference evidence="2" key="1">
    <citation type="journal article" date="2022" name="Int. J. Mol. Sci.">
        <title>Draft Genome of Tanacetum Coccineum: Genomic Comparison of Closely Related Tanacetum-Family Plants.</title>
        <authorList>
            <person name="Yamashiro T."/>
            <person name="Shiraishi A."/>
            <person name="Nakayama K."/>
            <person name="Satake H."/>
        </authorList>
    </citation>
    <scope>NUCLEOTIDE SEQUENCE</scope>
</reference>
<keyword evidence="2" id="KW-0808">Transferase</keyword>
<proteinExistence type="predicted"/>
<gene>
    <name evidence="2" type="ORF">Tco_1040870</name>
</gene>